<dbReference type="RefSeq" id="WP_052128288.1">
    <property type="nucleotide sequence ID" value="NZ_JJML01000003.1"/>
</dbReference>
<dbReference type="PANTHER" id="PTHR43861">
    <property type="entry name" value="TRANS-ACONITATE 2-METHYLTRANSFERASE-RELATED"/>
    <property type="match status" value="1"/>
</dbReference>
<gene>
    <name evidence="2" type="ORF">DO97_10425</name>
</gene>
<keyword evidence="2" id="KW-0830">Ubiquinone</keyword>
<comment type="caution">
    <text evidence="2">The sequence shown here is derived from an EMBL/GenBank/DDBJ whole genome shotgun (WGS) entry which is preliminary data.</text>
</comment>
<dbReference type="InterPro" id="IPR013217">
    <property type="entry name" value="Methyltransf_12"/>
</dbReference>
<evidence type="ECO:0000313" key="3">
    <source>
        <dbReference type="Proteomes" id="UP000030170"/>
    </source>
</evidence>
<organism evidence="2 3">
    <name type="scientific">Neosynechococcus sphagnicola sy1</name>
    <dbReference type="NCBI Taxonomy" id="1497020"/>
    <lineage>
        <taxon>Bacteria</taxon>
        <taxon>Bacillati</taxon>
        <taxon>Cyanobacteriota</taxon>
        <taxon>Cyanophyceae</taxon>
        <taxon>Neosynechococcales</taxon>
        <taxon>Neosynechococcaceae</taxon>
        <taxon>Neosynechococcus</taxon>
    </lineage>
</organism>
<dbReference type="STRING" id="1497020.DO97_10425"/>
<dbReference type="PANTHER" id="PTHR43861:SF1">
    <property type="entry name" value="TRANS-ACONITATE 2-METHYLTRANSFERASE"/>
    <property type="match status" value="1"/>
</dbReference>
<feature type="domain" description="Methyltransferase type 12" evidence="1">
    <location>
        <begin position="58"/>
        <end position="156"/>
    </location>
</feature>
<name>A0A098TPJ7_9CYAN</name>
<dbReference type="CDD" id="cd02440">
    <property type="entry name" value="AdoMet_MTases"/>
    <property type="match status" value="1"/>
</dbReference>
<dbReference type="OrthoDB" id="552816at2"/>
<evidence type="ECO:0000313" key="2">
    <source>
        <dbReference type="EMBL" id="KGF73812.1"/>
    </source>
</evidence>
<proteinExistence type="predicted"/>
<evidence type="ECO:0000259" key="1">
    <source>
        <dbReference type="Pfam" id="PF08242"/>
    </source>
</evidence>
<dbReference type="Pfam" id="PF08242">
    <property type="entry name" value="Methyltransf_12"/>
    <property type="match status" value="1"/>
</dbReference>
<dbReference type="InterPro" id="IPR029063">
    <property type="entry name" value="SAM-dependent_MTases_sf"/>
</dbReference>
<sequence length="241" mass="27678">MTDSNSLAAVTTPPDQIFNDQWHLYQKVLHHNYMGHREVYGVVHDLLLQQFHHPFSLLDLGCGDAEFISQALVETPIATYTGVDLSATALAIAQENLAALPCQSTWVQDDFFDWVQNYEHPFDLILVSFSLHHLSLAQKDLVMGRLSQLLKPAGVLMLIDICRRPEEDRETYLRRYMAAVQQDWSRLTPQEYQMVESHITICDFPETQITLTELGHRHGFQSVTCQYQDPADTTLLLCFER</sequence>
<dbReference type="SUPFAM" id="SSF53335">
    <property type="entry name" value="S-adenosyl-L-methionine-dependent methyltransferases"/>
    <property type="match status" value="1"/>
</dbReference>
<reference evidence="2 3" key="1">
    <citation type="journal article" date="2014" name="Mol. Ecol.">
        <title>Evolution of Synechococcus.</title>
        <authorList>
            <person name="Dvorak P."/>
            <person name="Casamatta D."/>
            <person name="Hasler P."/>
            <person name="Poulickova A."/>
            <person name="Ondrej V."/>
            <person name="Sanges R."/>
        </authorList>
    </citation>
    <scope>NUCLEOTIDE SEQUENCE [LARGE SCALE GENOMIC DNA]</scope>
    <source>
        <strain evidence="2 3">CAUP A 1101</strain>
    </source>
</reference>
<accession>A0A098TPJ7</accession>
<dbReference type="AlphaFoldDB" id="A0A098TPJ7"/>
<dbReference type="Gene3D" id="3.40.50.150">
    <property type="entry name" value="Vaccinia Virus protein VP39"/>
    <property type="match status" value="1"/>
</dbReference>
<protein>
    <submittedName>
        <fullName evidence="2">Ubiquinone biosynthesis protein UbiE</fullName>
    </submittedName>
</protein>
<dbReference type="Proteomes" id="UP000030170">
    <property type="component" value="Unassembled WGS sequence"/>
</dbReference>
<dbReference type="EMBL" id="JJML01000003">
    <property type="protein sequence ID" value="KGF73812.1"/>
    <property type="molecule type" value="Genomic_DNA"/>
</dbReference>
<keyword evidence="3" id="KW-1185">Reference proteome</keyword>